<protein>
    <submittedName>
        <fullName evidence="1">Uncharacterized protein</fullName>
    </submittedName>
</protein>
<sequence length="99" mass="10957">MVAGEARNPGLGAAYINNLVAEGRAAFREHFRLLMVNAMQDGYLWFTEPLTPTERQAWLLSAEADQQVAEQIQDPDASVRAQAVELAQEITEARNGQQT</sequence>
<dbReference type="AlphaFoldDB" id="A0A0F9V689"/>
<name>A0A0F9V689_9ZZZZ</name>
<reference evidence="1" key="1">
    <citation type="journal article" date="2015" name="Nature">
        <title>Complex archaea that bridge the gap between prokaryotes and eukaryotes.</title>
        <authorList>
            <person name="Spang A."/>
            <person name="Saw J.H."/>
            <person name="Jorgensen S.L."/>
            <person name="Zaremba-Niedzwiedzka K."/>
            <person name="Martijn J."/>
            <person name="Lind A.E."/>
            <person name="van Eijk R."/>
            <person name="Schleper C."/>
            <person name="Guy L."/>
            <person name="Ettema T.J."/>
        </authorList>
    </citation>
    <scope>NUCLEOTIDE SEQUENCE</scope>
</reference>
<organism evidence="1">
    <name type="scientific">marine sediment metagenome</name>
    <dbReference type="NCBI Taxonomy" id="412755"/>
    <lineage>
        <taxon>unclassified sequences</taxon>
        <taxon>metagenomes</taxon>
        <taxon>ecological metagenomes</taxon>
    </lineage>
</organism>
<accession>A0A0F9V689</accession>
<proteinExistence type="predicted"/>
<comment type="caution">
    <text evidence="1">The sequence shown here is derived from an EMBL/GenBank/DDBJ whole genome shotgun (WGS) entry which is preliminary data.</text>
</comment>
<evidence type="ECO:0000313" key="1">
    <source>
        <dbReference type="EMBL" id="KKN69046.1"/>
    </source>
</evidence>
<gene>
    <name evidence="1" type="ORF">LCGC14_0445180</name>
</gene>
<dbReference type="EMBL" id="LAZR01000434">
    <property type="protein sequence ID" value="KKN69046.1"/>
    <property type="molecule type" value="Genomic_DNA"/>
</dbReference>